<proteinExistence type="predicted"/>
<sequence length="62" mass="6783">MTQFLLAALVAMAINLTMDLGFDAPMLLRWAVAIVGGVVAVQVFAWFTRKTENDPEAGSEQR</sequence>
<dbReference type="Proteomes" id="UP000784435">
    <property type="component" value="Unassembled WGS sequence"/>
</dbReference>
<gene>
    <name evidence="2" type="ORF">K8V08_07575</name>
</gene>
<evidence type="ECO:0000313" key="2">
    <source>
        <dbReference type="EMBL" id="HJG80257.1"/>
    </source>
</evidence>
<accession>A0A921MDW6</accession>
<keyword evidence="1" id="KW-1133">Transmembrane helix</keyword>
<dbReference type="AlphaFoldDB" id="A0A921MDW6"/>
<keyword evidence="1" id="KW-0812">Transmembrane</keyword>
<organism evidence="2 3">
    <name type="scientific">Brevibacterium senegalense</name>
    <dbReference type="NCBI Taxonomy" id="1033736"/>
    <lineage>
        <taxon>Bacteria</taxon>
        <taxon>Bacillati</taxon>
        <taxon>Actinomycetota</taxon>
        <taxon>Actinomycetes</taxon>
        <taxon>Micrococcales</taxon>
        <taxon>Brevibacteriaceae</taxon>
        <taxon>Brevibacterium</taxon>
    </lineage>
</organism>
<evidence type="ECO:0000256" key="1">
    <source>
        <dbReference type="SAM" id="Phobius"/>
    </source>
</evidence>
<keyword evidence="1" id="KW-0472">Membrane</keyword>
<dbReference type="EMBL" id="DYUK01000161">
    <property type="protein sequence ID" value="HJG80257.1"/>
    <property type="molecule type" value="Genomic_DNA"/>
</dbReference>
<reference evidence="2" key="2">
    <citation type="submission" date="2021-09" db="EMBL/GenBank/DDBJ databases">
        <authorList>
            <person name="Gilroy R."/>
        </authorList>
    </citation>
    <scope>NUCLEOTIDE SEQUENCE</scope>
    <source>
        <strain evidence="2">ChiGjej5B5-7349</strain>
    </source>
</reference>
<name>A0A921MDW6_9MICO</name>
<evidence type="ECO:0000313" key="3">
    <source>
        <dbReference type="Proteomes" id="UP000784435"/>
    </source>
</evidence>
<protein>
    <submittedName>
        <fullName evidence="2">Uncharacterized protein</fullName>
    </submittedName>
</protein>
<reference evidence="2" key="1">
    <citation type="journal article" date="2021" name="PeerJ">
        <title>Extensive microbial diversity within the chicken gut microbiome revealed by metagenomics and culture.</title>
        <authorList>
            <person name="Gilroy R."/>
            <person name="Ravi A."/>
            <person name="Getino M."/>
            <person name="Pursley I."/>
            <person name="Horton D.L."/>
            <person name="Alikhan N.F."/>
            <person name="Baker D."/>
            <person name="Gharbi K."/>
            <person name="Hall N."/>
            <person name="Watson M."/>
            <person name="Adriaenssens E.M."/>
            <person name="Foster-Nyarko E."/>
            <person name="Jarju S."/>
            <person name="Secka A."/>
            <person name="Antonio M."/>
            <person name="Oren A."/>
            <person name="Chaudhuri R.R."/>
            <person name="La Ragione R."/>
            <person name="Hildebrand F."/>
            <person name="Pallen M.J."/>
        </authorList>
    </citation>
    <scope>NUCLEOTIDE SEQUENCE</scope>
    <source>
        <strain evidence="2">ChiGjej5B5-7349</strain>
    </source>
</reference>
<feature type="transmembrane region" description="Helical" evidence="1">
    <location>
        <begin position="27"/>
        <end position="47"/>
    </location>
</feature>
<comment type="caution">
    <text evidence="2">The sequence shown here is derived from an EMBL/GenBank/DDBJ whole genome shotgun (WGS) entry which is preliminary data.</text>
</comment>